<feature type="compositionally biased region" description="Basic and acidic residues" evidence="1">
    <location>
        <begin position="117"/>
        <end position="129"/>
    </location>
</feature>
<reference evidence="2" key="1">
    <citation type="submission" date="2020-06" db="EMBL/GenBank/DDBJ databases">
        <title>WGS assembly of Ceratodon purpureus strain R40.</title>
        <authorList>
            <person name="Carey S.B."/>
            <person name="Jenkins J."/>
            <person name="Shu S."/>
            <person name="Lovell J.T."/>
            <person name="Sreedasyam A."/>
            <person name="Maumus F."/>
            <person name="Tiley G.P."/>
            <person name="Fernandez-Pozo N."/>
            <person name="Barry K."/>
            <person name="Chen C."/>
            <person name="Wang M."/>
            <person name="Lipzen A."/>
            <person name="Daum C."/>
            <person name="Saski C.A."/>
            <person name="Payton A.C."/>
            <person name="Mcbreen J.C."/>
            <person name="Conrad R.E."/>
            <person name="Kollar L.M."/>
            <person name="Olsson S."/>
            <person name="Huttunen S."/>
            <person name="Landis J.B."/>
            <person name="Wickett N.J."/>
            <person name="Johnson M.G."/>
            <person name="Rensing S.A."/>
            <person name="Grimwood J."/>
            <person name="Schmutz J."/>
            <person name="Mcdaniel S.F."/>
        </authorList>
    </citation>
    <scope>NUCLEOTIDE SEQUENCE</scope>
    <source>
        <strain evidence="2">R40</strain>
    </source>
</reference>
<evidence type="ECO:0000313" key="2">
    <source>
        <dbReference type="EMBL" id="KAG0561260.1"/>
    </source>
</evidence>
<keyword evidence="3" id="KW-1185">Reference proteome</keyword>
<sequence>MDLLFWGRTTLDAQLKVWQRSMCSELPRGTKKLECENTSRLDQLCSIASVTQPTYIAESPWFVRRKSVWQPTSQRGSKYDHLHAPPVKQPTREMRIDEELGLNWEQEGWKSGGKSLHNRELPVLEKGNDGPKQLQRSHPAPYPANYFSWRPRPEVQVAIYEVCHL</sequence>
<protein>
    <submittedName>
        <fullName evidence="2">Uncharacterized protein</fullName>
    </submittedName>
</protein>
<gene>
    <name evidence="2" type="ORF">KC19_9G049500</name>
</gene>
<feature type="region of interest" description="Disordered" evidence="1">
    <location>
        <begin position="111"/>
        <end position="137"/>
    </location>
</feature>
<comment type="caution">
    <text evidence="2">The sequence shown here is derived from an EMBL/GenBank/DDBJ whole genome shotgun (WGS) entry which is preliminary data.</text>
</comment>
<dbReference type="EMBL" id="CM026430">
    <property type="protein sequence ID" value="KAG0561260.1"/>
    <property type="molecule type" value="Genomic_DNA"/>
</dbReference>
<organism evidence="2 3">
    <name type="scientific">Ceratodon purpureus</name>
    <name type="common">Fire moss</name>
    <name type="synonym">Dicranum purpureum</name>
    <dbReference type="NCBI Taxonomy" id="3225"/>
    <lineage>
        <taxon>Eukaryota</taxon>
        <taxon>Viridiplantae</taxon>
        <taxon>Streptophyta</taxon>
        <taxon>Embryophyta</taxon>
        <taxon>Bryophyta</taxon>
        <taxon>Bryophytina</taxon>
        <taxon>Bryopsida</taxon>
        <taxon>Dicranidae</taxon>
        <taxon>Pseudoditrichales</taxon>
        <taxon>Ditrichaceae</taxon>
        <taxon>Ceratodon</taxon>
    </lineage>
</organism>
<dbReference type="AlphaFoldDB" id="A0A8T0GQG5"/>
<proteinExistence type="predicted"/>
<dbReference type="Proteomes" id="UP000822688">
    <property type="component" value="Chromosome 9"/>
</dbReference>
<evidence type="ECO:0000256" key="1">
    <source>
        <dbReference type="SAM" id="MobiDB-lite"/>
    </source>
</evidence>
<name>A0A8T0GQG5_CERPU</name>
<evidence type="ECO:0000313" key="3">
    <source>
        <dbReference type="Proteomes" id="UP000822688"/>
    </source>
</evidence>
<accession>A0A8T0GQG5</accession>